<dbReference type="Pfam" id="PF08281">
    <property type="entry name" value="Sigma70_r4_2"/>
    <property type="match status" value="1"/>
</dbReference>
<protein>
    <recommendedName>
        <fullName evidence="9">ECF RNA polymerase sigma factor SigH</fullName>
    </recommendedName>
</protein>
<reference evidence="7" key="1">
    <citation type="submission" date="2022-08" db="EMBL/GenBank/DDBJ databases">
        <title>Draft genome sequencing of Roseisolibacter agri AW1220.</title>
        <authorList>
            <person name="Tobiishi Y."/>
            <person name="Tonouchi A."/>
        </authorList>
    </citation>
    <scope>NUCLEOTIDE SEQUENCE</scope>
    <source>
        <strain evidence="7">AW1220</strain>
    </source>
</reference>
<sequence>MTPSPDLLTDPHARFDALVLPHLDRMLAFARRRADSPEDAEDAVQEACVRAWQALGELRDAVRVRPWLYRILRTVLVDSYEKAGRRRRLVSITRLEDAHEQLVGGDVDAVFDEVVGRLVGEAVHAALADLPEDFAAPVELHDIDGFKYHEIADILGIPLGTVMSRISRGRRLLAGAIVARHGLRPTELRADAAARRPLRGGAR</sequence>
<feature type="domain" description="RNA polymerase sigma factor 70 region 4 type 2" evidence="6">
    <location>
        <begin position="121"/>
        <end position="173"/>
    </location>
</feature>
<dbReference type="RefSeq" id="WP_284351229.1">
    <property type="nucleotide sequence ID" value="NZ_BRXS01000005.1"/>
</dbReference>
<proteinExistence type="inferred from homology"/>
<accession>A0AA37QHV8</accession>
<evidence type="ECO:0000256" key="4">
    <source>
        <dbReference type="ARBA" id="ARBA00023163"/>
    </source>
</evidence>
<evidence type="ECO:0000259" key="5">
    <source>
        <dbReference type="Pfam" id="PF04542"/>
    </source>
</evidence>
<dbReference type="InterPro" id="IPR013324">
    <property type="entry name" value="RNA_pol_sigma_r3/r4-like"/>
</dbReference>
<name>A0AA37QHV8_9BACT</name>
<keyword evidence="3" id="KW-0731">Sigma factor</keyword>
<evidence type="ECO:0000313" key="8">
    <source>
        <dbReference type="Proteomes" id="UP001161325"/>
    </source>
</evidence>
<dbReference type="NCBIfam" id="TIGR02937">
    <property type="entry name" value="sigma70-ECF"/>
    <property type="match status" value="1"/>
</dbReference>
<dbReference type="InterPro" id="IPR036388">
    <property type="entry name" value="WH-like_DNA-bd_sf"/>
</dbReference>
<organism evidence="7 8">
    <name type="scientific">Roseisolibacter agri</name>
    <dbReference type="NCBI Taxonomy" id="2014610"/>
    <lineage>
        <taxon>Bacteria</taxon>
        <taxon>Pseudomonadati</taxon>
        <taxon>Gemmatimonadota</taxon>
        <taxon>Gemmatimonadia</taxon>
        <taxon>Gemmatimonadales</taxon>
        <taxon>Gemmatimonadaceae</taxon>
        <taxon>Roseisolibacter</taxon>
    </lineage>
</organism>
<dbReference type="Gene3D" id="1.10.1740.10">
    <property type="match status" value="1"/>
</dbReference>
<evidence type="ECO:0008006" key="9">
    <source>
        <dbReference type="Google" id="ProtNLM"/>
    </source>
</evidence>
<dbReference type="SUPFAM" id="SSF88659">
    <property type="entry name" value="Sigma3 and sigma4 domains of RNA polymerase sigma factors"/>
    <property type="match status" value="1"/>
</dbReference>
<evidence type="ECO:0000313" key="7">
    <source>
        <dbReference type="EMBL" id="GLC26775.1"/>
    </source>
</evidence>
<comment type="similarity">
    <text evidence="1">Belongs to the sigma-70 factor family. ECF subfamily.</text>
</comment>
<evidence type="ECO:0000259" key="6">
    <source>
        <dbReference type="Pfam" id="PF08281"/>
    </source>
</evidence>
<dbReference type="Proteomes" id="UP001161325">
    <property type="component" value="Unassembled WGS sequence"/>
</dbReference>
<evidence type="ECO:0000256" key="1">
    <source>
        <dbReference type="ARBA" id="ARBA00010641"/>
    </source>
</evidence>
<dbReference type="InterPro" id="IPR013325">
    <property type="entry name" value="RNA_pol_sigma_r2"/>
</dbReference>
<dbReference type="AlphaFoldDB" id="A0AA37QHV8"/>
<dbReference type="EMBL" id="BRXS01000005">
    <property type="protein sequence ID" value="GLC26775.1"/>
    <property type="molecule type" value="Genomic_DNA"/>
</dbReference>
<gene>
    <name evidence="7" type="ORF">rosag_32880</name>
</gene>
<evidence type="ECO:0000256" key="3">
    <source>
        <dbReference type="ARBA" id="ARBA00023082"/>
    </source>
</evidence>
<dbReference type="Gene3D" id="1.10.10.10">
    <property type="entry name" value="Winged helix-like DNA-binding domain superfamily/Winged helix DNA-binding domain"/>
    <property type="match status" value="1"/>
</dbReference>
<dbReference type="Pfam" id="PF04542">
    <property type="entry name" value="Sigma70_r2"/>
    <property type="match status" value="1"/>
</dbReference>
<feature type="domain" description="RNA polymerase sigma-70 region 2" evidence="5">
    <location>
        <begin position="18"/>
        <end position="86"/>
    </location>
</feature>
<dbReference type="CDD" id="cd06171">
    <property type="entry name" value="Sigma70_r4"/>
    <property type="match status" value="1"/>
</dbReference>
<dbReference type="PANTHER" id="PTHR43133">
    <property type="entry name" value="RNA POLYMERASE ECF-TYPE SIGMA FACTO"/>
    <property type="match status" value="1"/>
</dbReference>
<dbReference type="GO" id="GO:0003677">
    <property type="term" value="F:DNA binding"/>
    <property type="evidence" value="ECO:0007669"/>
    <property type="project" value="InterPro"/>
</dbReference>
<keyword evidence="8" id="KW-1185">Reference proteome</keyword>
<dbReference type="GO" id="GO:0016987">
    <property type="term" value="F:sigma factor activity"/>
    <property type="evidence" value="ECO:0007669"/>
    <property type="project" value="UniProtKB-KW"/>
</dbReference>
<keyword evidence="2" id="KW-0805">Transcription regulation</keyword>
<dbReference type="InterPro" id="IPR007627">
    <property type="entry name" value="RNA_pol_sigma70_r2"/>
</dbReference>
<dbReference type="InterPro" id="IPR013249">
    <property type="entry name" value="RNA_pol_sigma70_r4_t2"/>
</dbReference>
<dbReference type="PANTHER" id="PTHR43133:SF59">
    <property type="entry name" value="ECF RNA POLYMERASE SIGMA FACTOR SIGR"/>
    <property type="match status" value="1"/>
</dbReference>
<comment type="caution">
    <text evidence="7">The sequence shown here is derived from an EMBL/GenBank/DDBJ whole genome shotgun (WGS) entry which is preliminary data.</text>
</comment>
<evidence type="ECO:0000256" key="2">
    <source>
        <dbReference type="ARBA" id="ARBA00023015"/>
    </source>
</evidence>
<keyword evidence="4" id="KW-0804">Transcription</keyword>
<dbReference type="InterPro" id="IPR014284">
    <property type="entry name" value="RNA_pol_sigma-70_dom"/>
</dbReference>
<dbReference type="InterPro" id="IPR039425">
    <property type="entry name" value="RNA_pol_sigma-70-like"/>
</dbReference>
<dbReference type="GO" id="GO:0006352">
    <property type="term" value="P:DNA-templated transcription initiation"/>
    <property type="evidence" value="ECO:0007669"/>
    <property type="project" value="InterPro"/>
</dbReference>
<dbReference type="SUPFAM" id="SSF88946">
    <property type="entry name" value="Sigma2 domain of RNA polymerase sigma factors"/>
    <property type="match status" value="1"/>
</dbReference>